<dbReference type="PANTHER" id="PTHR37507">
    <property type="entry name" value="SPORULATION PROTEIN YDCC"/>
    <property type="match status" value="1"/>
</dbReference>
<comment type="caution">
    <text evidence="2">The sequence shown here is derived from an EMBL/GenBank/DDBJ whole genome shotgun (WGS) entry which is preliminary data.</text>
</comment>
<dbReference type="Proteomes" id="UP000320781">
    <property type="component" value="Unassembled WGS sequence"/>
</dbReference>
<name>A0A523QGF1_UNCAE</name>
<organism evidence="2 3">
    <name type="scientific">Aerophobetes bacterium</name>
    <dbReference type="NCBI Taxonomy" id="2030807"/>
    <lineage>
        <taxon>Bacteria</taxon>
        <taxon>Candidatus Aerophobota</taxon>
    </lineage>
</organism>
<gene>
    <name evidence="2" type="ORF">E3J95_06510</name>
</gene>
<dbReference type="InterPro" id="IPR033434">
    <property type="entry name" value="MucB/RseB_N"/>
</dbReference>
<protein>
    <submittedName>
        <fullName evidence="2">Outer membrane lipoprotein-sorting protein</fullName>
    </submittedName>
</protein>
<feature type="non-terminal residue" evidence="2">
    <location>
        <position position="296"/>
    </location>
</feature>
<reference evidence="2 3" key="1">
    <citation type="submission" date="2019-03" db="EMBL/GenBank/DDBJ databases">
        <title>Metabolic potential of uncultured bacteria and archaea associated with petroleum seepage in deep-sea sediments.</title>
        <authorList>
            <person name="Dong X."/>
            <person name="Hubert C."/>
        </authorList>
    </citation>
    <scope>NUCLEOTIDE SEQUENCE [LARGE SCALE GENOMIC DNA]</scope>
    <source>
        <strain evidence="2">E44_bin92</strain>
    </source>
</reference>
<dbReference type="Gene3D" id="2.50.20.10">
    <property type="entry name" value="Lipoprotein localisation LolA/LolB/LppX"/>
    <property type="match status" value="1"/>
</dbReference>
<dbReference type="EMBL" id="SOKU01000318">
    <property type="protein sequence ID" value="TES84516.1"/>
    <property type="molecule type" value="Genomic_DNA"/>
</dbReference>
<accession>A0A523QGF1</accession>
<keyword evidence="2" id="KW-0449">Lipoprotein</keyword>
<proteinExistence type="predicted"/>
<sequence length="296" mass="34432">MRGNREKGFLMNFKFHQIGFLSLFVFLFCTLEWVSPTWGIEPHEILGRSLEAQFQLDLEGIKRAEFHTRQEDSVLTARFIRLGPDFSYLLYVSPSGLKGRMILDDGSSRKDYIPHKKKLRVYPSLNSGPSKLERRKNLDLLATNYTISRHGDEFILGRPSYVISVIPKSPGNPRLDIWIDKKTYFPLKKQRYNAEGKLIVSSSFIPFSLRKEVFRKRVYQSVRRIRGERKAALSHHSYTLDEVGRMVKYHLRVPEYLPRGYILRGVGLLDEGKTVKLTYTNGLGVICFFQRPRVNI</sequence>
<dbReference type="PANTHER" id="PTHR37507:SF2">
    <property type="entry name" value="SPORULATION PROTEIN YDCC"/>
    <property type="match status" value="1"/>
</dbReference>
<dbReference type="Pfam" id="PF03888">
    <property type="entry name" value="MucB_RseB"/>
    <property type="match status" value="1"/>
</dbReference>
<evidence type="ECO:0000259" key="1">
    <source>
        <dbReference type="Pfam" id="PF03888"/>
    </source>
</evidence>
<evidence type="ECO:0000313" key="3">
    <source>
        <dbReference type="Proteomes" id="UP000320781"/>
    </source>
</evidence>
<evidence type="ECO:0000313" key="2">
    <source>
        <dbReference type="EMBL" id="TES84516.1"/>
    </source>
</evidence>
<dbReference type="AlphaFoldDB" id="A0A523QGF1"/>
<feature type="domain" description="MucB/RseB N-terminal" evidence="1">
    <location>
        <begin position="120"/>
        <end position="218"/>
    </location>
</feature>
<dbReference type="InterPro" id="IPR052944">
    <property type="entry name" value="Sporulation_related"/>
</dbReference>